<keyword evidence="2" id="KW-1185">Reference proteome</keyword>
<keyword evidence="1" id="KW-0812">Transmembrane</keyword>
<keyword evidence="1" id="KW-1133">Transmembrane helix</keyword>
<protein>
    <submittedName>
        <fullName evidence="3">Uncharacterized protein</fullName>
    </submittedName>
</protein>
<dbReference type="AlphaFoldDB" id="A0A914DFL4"/>
<name>A0A914DFL4_9BILA</name>
<proteinExistence type="predicted"/>
<sequence>MLTTANKKERRLLIQALVSGSPCFFMMTFHHLIHFPLLELLSGELCVGIDPIVYLWFNREIRADFFELIDETLKKFGIKNLGRLSNTVAAMTSTQARHRLGNLEIGHMKNTVDNIDPPLRSLQD</sequence>
<dbReference type="WBParaSite" id="ACRNAN_scaffold2360.g23836.t1">
    <property type="protein sequence ID" value="ACRNAN_scaffold2360.g23836.t1"/>
    <property type="gene ID" value="ACRNAN_scaffold2360.g23836"/>
</dbReference>
<reference evidence="3" key="1">
    <citation type="submission" date="2022-11" db="UniProtKB">
        <authorList>
            <consortium name="WormBaseParasite"/>
        </authorList>
    </citation>
    <scope>IDENTIFICATION</scope>
</reference>
<dbReference type="Proteomes" id="UP000887540">
    <property type="component" value="Unplaced"/>
</dbReference>
<evidence type="ECO:0000313" key="3">
    <source>
        <dbReference type="WBParaSite" id="ACRNAN_scaffold2360.g23836.t1"/>
    </source>
</evidence>
<feature type="transmembrane region" description="Helical" evidence="1">
    <location>
        <begin position="12"/>
        <end position="34"/>
    </location>
</feature>
<organism evidence="2 3">
    <name type="scientific">Acrobeloides nanus</name>
    <dbReference type="NCBI Taxonomy" id="290746"/>
    <lineage>
        <taxon>Eukaryota</taxon>
        <taxon>Metazoa</taxon>
        <taxon>Ecdysozoa</taxon>
        <taxon>Nematoda</taxon>
        <taxon>Chromadorea</taxon>
        <taxon>Rhabditida</taxon>
        <taxon>Tylenchina</taxon>
        <taxon>Cephalobomorpha</taxon>
        <taxon>Cephaloboidea</taxon>
        <taxon>Cephalobidae</taxon>
        <taxon>Acrobeloides</taxon>
    </lineage>
</organism>
<evidence type="ECO:0000313" key="2">
    <source>
        <dbReference type="Proteomes" id="UP000887540"/>
    </source>
</evidence>
<keyword evidence="1" id="KW-0472">Membrane</keyword>
<evidence type="ECO:0000256" key="1">
    <source>
        <dbReference type="SAM" id="Phobius"/>
    </source>
</evidence>
<accession>A0A914DFL4</accession>